<name>A0ABN0RA98_MYCUL</name>
<organism evidence="2 3">
    <name type="scientific">Mycobacterium ulcerans str. Harvey</name>
    <dbReference type="NCBI Taxonomy" id="1299332"/>
    <lineage>
        <taxon>Bacteria</taxon>
        <taxon>Bacillati</taxon>
        <taxon>Actinomycetota</taxon>
        <taxon>Actinomycetes</taxon>
        <taxon>Mycobacteriales</taxon>
        <taxon>Mycobacteriaceae</taxon>
        <taxon>Mycobacterium</taxon>
        <taxon>Mycobacterium ulcerans group</taxon>
    </lineage>
</organism>
<sequence>MSMRSTIPGTARQRSVDSRLKELSAVAASWWAHTQPSSARLGLRLGRNIPSRSPLLERLACDAHPFEQSSAIASPAPRQPARQCRAAAD</sequence>
<keyword evidence="3" id="KW-1185">Reference proteome</keyword>
<evidence type="ECO:0000313" key="3">
    <source>
        <dbReference type="Proteomes" id="UP000020681"/>
    </source>
</evidence>
<protein>
    <submittedName>
        <fullName evidence="2">Uncharacterized protein</fullName>
    </submittedName>
</protein>
<feature type="region of interest" description="Disordered" evidence="1">
    <location>
        <begin position="68"/>
        <end position="89"/>
    </location>
</feature>
<dbReference type="Proteomes" id="UP000020681">
    <property type="component" value="Unassembled WGS sequence"/>
</dbReference>
<reference evidence="2 3" key="1">
    <citation type="submission" date="2014-01" db="EMBL/GenBank/DDBJ databases">
        <authorList>
            <person name="Dobos K."/>
            <person name="Lenaerts A."/>
            <person name="Ordway D."/>
            <person name="DeGroote M.A."/>
            <person name="Parker T."/>
            <person name="Sizemore C."/>
            <person name="Tallon L.J."/>
            <person name="Sadzewicz L.K."/>
            <person name="Sengamalay N."/>
            <person name="Fraser C.M."/>
            <person name="Hine E."/>
            <person name="Shefchek K.A."/>
            <person name="Das S.P."/>
            <person name="Tettelin H."/>
        </authorList>
    </citation>
    <scope>NUCLEOTIDE SEQUENCE [LARGE SCALE GENOMIC DNA]</scope>
    <source>
        <strain evidence="2 3">Harvey</strain>
    </source>
</reference>
<evidence type="ECO:0000313" key="2">
    <source>
        <dbReference type="EMBL" id="EUA94097.1"/>
    </source>
</evidence>
<gene>
    <name evidence="2" type="ORF">I551_8631</name>
</gene>
<accession>A0ABN0RA98</accession>
<dbReference type="EMBL" id="JAOL01000018">
    <property type="protein sequence ID" value="EUA94097.1"/>
    <property type="molecule type" value="Genomic_DNA"/>
</dbReference>
<evidence type="ECO:0000256" key="1">
    <source>
        <dbReference type="SAM" id="MobiDB-lite"/>
    </source>
</evidence>
<proteinExistence type="predicted"/>
<comment type="caution">
    <text evidence="2">The sequence shown here is derived from an EMBL/GenBank/DDBJ whole genome shotgun (WGS) entry which is preliminary data.</text>
</comment>